<dbReference type="OrthoDB" id="9794917at2"/>
<name>A0A171CPA5_9ACTN</name>
<protein>
    <submittedName>
        <fullName evidence="2">Lactoylglutathione lyase</fullName>
    </submittedName>
</protein>
<gene>
    <name evidence="2" type="ORF">PS9374_02669</name>
</gene>
<evidence type="ECO:0000259" key="1">
    <source>
        <dbReference type="PROSITE" id="PS51819"/>
    </source>
</evidence>
<dbReference type="STRING" id="161355.PS9374_02669"/>
<reference evidence="2 3" key="1">
    <citation type="journal article" date="2016" name="Genome Announc.">
        <title>Draft Genome Sequence of Planomonospora sphaerica JCM9374, a Rare Actinomycete.</title>
        <authorList>
            <person name="Dohra H."/>
            <person name="Suzuki T."/>
            <person name="Inoue Y."/>
            <person name="Kodani S."/>
        </authorList>
    </citation>
    <scope>NUCLEOTIDE SEQUENCE [LARGE SCALE GENOMIC DNA]</scope>
    <source>
        <strain evidence="2 3">JCM 9374</strain>
    </source>
</reference>
<dbReference type="InterPro" id="IPR037523">
    <property type="entry name" value="VOC_core"/>
</dbReference>
<keyword evidence="3" id="KW-1185">Reference proteome</keyword>
<dbReference type="PANTHER" id="PTHR36437">
    <property type="entry name" value="GLYOXALASE/BLEOMYCIN RESISTANCE PROTEIN/DIOXYGENASE"/>
    <property type="match status" value="1"/>
</dbReference>
<comment type="caution">
    <text evidence="2">The sequence shown here is derived from an EMBL/GenBank/DDBJ whole genome shotgun (WGS) entry which is preliminary data.</text>
</comment>
<evidence type="ECO:0000313" key="3">
    <source>
        <dbReference type="Proteomes" id="UP000077701"/>
    </source>
</evidence>
<dbReference type="EMBL" id="BDCX01000006">
    <property type="protein sequence ID" value="GAT67016.1"/>
    <property type="molecule type" value="Genomic_DNA"/>
</dbReference>
<dbReference type="PANTHER" id="PTHR36437:SF2">
    <property type="entry name" value="GLYOXALASE_BLEOMYCIN RESISTANCE PROTEIN_DIOXYGENASE"/>
    <property type="match status" value="1"/>
</dbReference>
<dbReference type="Pfam" id="PF00903">
    <property type="entry name" value="Glyoxalase"/>
    <property type="match status" value="1"/>
</dbReference>
<dbReference type="InterPro" id="IPR029068">
    <property type="entry name" value="Glyas_Bleomycin-R_OHBP_Dase"/>
</dbReference>
<feature type="domain" description="VOC" evidence="1">
    <location>
        <begin position="1"/>
        <end position="120"/>
    </location>
</feature>
<accession>A0A171CPA5</accession>
<evidence type="ECO:0000313" key="2">
    <source>
        <dbReference type="EMBL" id="GAT67016.1"/>
    </source>
</evidence>
<dbReference type="Proteomes" id="UP000077701">
    <property type="component" value="Unassembled WGS sequence"/>
</dbReference>
<sequence>MITHIGVAVLYVSDQQESVDFYVEKLGFKKTTDVEMFEGTRWIEVTPPNGQTAMAIHDAAASGKQPGEGAYLTFTCDDIHATVGELRNAGVTVTDPIEEPWGTYAHVDGPDGHRIQIHQK</sequence>
<keyword evidence="2" id="KW-0456">Lyase</keyword>
<proteinExistence type="predicted"/>
<reference evidence="3" key="2">
    <citation type="submission" date="2016-04" db="EMBL/GenBank/DDBJ databases">
        <title>Planomonospora sphaerica JCM9374 whole genome shotgun sequence.</title>
        <authorList>
            <person name="Suzuki T."/>
            <person name="Dohra H."/>
            <person name="Kodani S."/>
        </authorList>
    </citation>
    <scope>NUCLEOTIDE SEQUENCE [LARGE SCALE GENOMIC DNA]</scope>
    <source>
        <strain evidence="3">JCM 9374</strain>
    </source>
</reference>
<dbReference type="Gene3D" id="3.10.180.10">
    <property type="entry name" value="2,3-Dihydroxybiphenyl 1,2-Dioxygenase, domain 1"/>
    <property type="match status" value="1"/>
</dbReference>
<dbReference type="PROSITE" id="PS51819">
    <property type="entry name" value="VOC"/>
    <property type="match status" value="1"/>
</dbReference>
<dbReference type="SUPFAM" id="SSF54593">
    <property type="entry name" value="Glyoxalase/Bleomycin resistance protein/Dihydroxybiphenyl dioxygenase"/>
    <property type="match status" value="1"/>
</dbReference>
<dbReference type="GO" id="GO:0016829">
    <property type="term" value="F:lyase activity"/>
    <property type="evidence" value="ECO:0007669"/>
    <property type="project" value="UniProtKB-KW"/>
</dbReference>
<dbReference type="AlphaFoldDB" id="A0A171CPA5"/>
<dbReference type="InterPro" id="IPR004360">
    <property type="entry name" value="Glyas_Fos-R_dOase_dom"/>
</dbReference>
<organism evidence="2 3">
    <name type="scientific">Planomonospora sphaerica</name>
    <dbReference type="NCBI Taxonomy" id="161355"/>
    <lineage>
        <taxon>Bacteria</taxon>
        <taxon>Bacillati</taxon>
        <taxon>Actinomycetota</taxon>
        <taxon>Actinomycetes</taxon>
        <taxon>Streptosporangiales</taxon>
        <taxon>Streptosporangiaceae</taxon>
        <taxon>Planomonospora</taxon>
    </lineage>
</organism>